<dbReference type="Pfam" id="PF14938">
    <property type="entry name" value="SNAP"/>
    <property type="match status" value="1"/>
</dbReference>
<dbReference type="PROSITE" id="PS50005">
    <property type="entry name" value="TPR"/>
    <property type="match status" value="2"/>
</dbReference>
<dbReference type="PANTHER" id="PTHR47050:SF1">
    <property type="entry name" value="TETRATRICOPEPTIDE REPEAT PROTEIN 24-LIKE"/>
    <property type="match status" value="1"/>
</dbReference>
<dbReference type="InterPro" id="IPR019734">
    <property type="entry name" value="TPR_rpt"/>
</dbReference>
<sequence length="520" mass="58828">AMTDDKINIINGSEIEQIQQLTELGHDSLKKGQSTQAIDLFLKAYNQSKSVSNEFIFQSCSFNLGACYIATGSPKNGLIYLKQIASFDNIQPENYADLWYNIGIAHHALNDIDQAVEAYEKARKVYCDLKVLNLQAECESKMGTCYHLQNQLKDSFEMYKNARNSYSILNDRSNECLNLVNAASVAAEMQEIEECAKLLDVLLDLCHELNDKNLQAKIYHEIGLLYISENLLESAVECFEQAKKSVECESNQDKILLAMVYQNLGALLNSTFNYEKAISYHTKAADIYVELADLSKQAQVFCNMAFAYAQIRDDVKALNSFQLAIQAANNSGDKNAEFRATEGLAAIFFRLKDYDKAVSTYKNALRLISYTSCSDNCDNQDDCADRIVNKLTDAIKCKLFDENVDNKNESCRNFSNKGRPRYVKDQRQNTLVAKGLEEDDLIEFTEADSFDNVKNSQQKTIKKKADVMQGDEIYIESYNKKSLLNSEYNDQLVWNESGDLNKQTGKNLKQNPNSSVCLIM</sequence>
<feature type="non-terminal residue" evidence="2">
    <location>
        <position position="1"/>
    </location>
</feature>
<accession>T2MJJ1</accession>
<dbReference type="AlphaFoldDB" id="T2MJJ1"/>
<dbReference type="InterPro" id="IPR011990">
    <property type="entry name" value="TPR-like_helical_dom_sf"/>
</dbReference>
<dbReference type="SMART" id="SM00028">
    <property type="entry name" value="TPR"/>
    <property type="match status" value="7"/>
</dbReference>
<feature type="repeat" description="TPR" evidence="1">
    <location>
        <begin position="338"/>
        <end position="371"/>
    </location>
</feature>
<proteinExistence type="evidence at transcript level"/>
<feature type="repeat" description="TPR" evidence="1">
    <location>
        <begin position="96"/>
        <end position="129"/>
    </location>
</feature>
<dbReference type="EMBL" id="HAAD01006052">
    <property type="protein sequence ID" value="CDG72284.1"/>
    <property type="molecule type" value="mRNA"/>
</dbReference>
<protein>
    <submittedName>
        <fullName evidence="2">Tetratricopeptide repeat protein 24</fullName>
    </submittedName>
</protein>
<dbReference type="Pfam" id="PF00515">
    <property type="entry name" value="TPR_1"/>
    <property type="match status" value="1"/>
</dbReference>
<dbReference type="OrthoDB" id="9991614at2759"/>
<reference evidence="2" key="1">
    <citation type="journal article" date="2013" name="Genome Biol. Evol.">
        <title>Punctuated emergences of genetic and phenotypic innovations in eumetazoan, bilaterian, euteleostome, and hominidae ancestors.</title>
        <authorList>
            <person name="Wenger Y."/>
            <person name="Galliot B."/>
        </authorList>
    </citation>
    <scope>NUCLEOTIDE SEQUENCE</scope>
    <source>
        <tissue evidence="2">Whole animals</tissue>
    </source>
</reference>
<evidence type="ECO:0000256" key="1">
    <source>
        <dbReference type="PROSITE-ProRule" id="PRU00339"/>
    </source>
</evidence>
<dbReference type="SUPFAM" id="SSF48452">
    <property type="entry name" value="TPR-like"/>
    <property type="match status" value="2"/>
</dbReference>
<evidence type="ECO:0000313" key="2">
    <source>
        <dbReference type="EMBL" id="CDG72284.1"/>
    </source>
</evidence>
<keyword evidence="1" id="KW-0802">TPR repeat</keyword>
<dbReference type="InterPro" id="IPR024812">
    <property type="entry name" value="TPR_24"/>
</dbReference>
<gene>
    <name evidence="2" type="primary">TTC24</name>
</gene>
<organism evidence="2">
    <name type="scientific">Hydra vulgaris</name>
    <name type="common">Hydra</name>
    <name type="synonym">Hydra attenuata</name>
    <dbReference type="NCBI Taxonomy" id="6087"/>
    <lineage>
        <taxon>Eukaryota</taxon>
        <taxon>Metazoa</taxon>
        <taxon>Cnidaria</taxon>
        <taxon>Hydrozoa</taxon>
        <taxon>Hydroidolina</taxon>
        <taxon>Anthoathecata</taxon>
        <taxon>Aplanulata</taxon>
        <taxon>Hydridae</taxon>
        <taxon>Hydra</taxon>
    </lineage>
</organism>
<name>T2MJJ1_HYDVU</name>
<dbReference type="Gene3D" id="1.25.40.10">
    <property type="entry name" value="Tetratricopeptide repeat domain"/>
    <property type="match status" value="2"/>
</dbReference>
<dbReference type="PANTHER" id="PTHR47050">
    <property type="entry name" value="TETRATRICOPEPTIDE REPEAT PROTEIN 24"/>
    <property type="match status" value="1"/>
</dbReference>